<dbReference type="SUPFAM" id="SSF52794">
    <property type="entry name" value="PTS system IIB component-like"/>
    <property type="match status" value="1"/>
</dbReference>
<evidence type="ECO:0000313" key="9">
    <source>
        <dbReference type="Proteomes" id="UP000237846"/>
    </source>
</evidence>
<comment type="caution">
    <text evidence="8">The sequence shown here is derived from an EMBL/GenBank/DDBJ whole genome shotgun (WGS) entry which is preliminary data.</text>
</comment>
<protein>
    <submittedName>
        <fullName evidence="8">PTS system mannitol-specific IIB component</fullName>
    </submittedName>
</protein>
<gene>
    <name evidence="8" type="ORF">CLV72_101850</name>
</gene>
<keyword evidence="2" id="KW-0813">Transport</keyword>
<dbReference type="GO" id="GO:0009401">
    <property type="term" value="P:phosphoenolpyruvate-dependent sugar phosphotransferase system"/>
    <property type="evidence" value="ECO:0007669"/>
    <property type="project" value="UniProtKB-KW"/>
</dbReference>
<name>A0A2T0QEA2_9ACTN</name>
<keyword evidence="5" id="KW-0808">Transferase</keyword>
<dbReference type="OrthoDB" id="3294960at2"/>
<dbReference type="PROSITE" id="PS51099">
    <property type="entry name" value="PTS_EIIB_TYPE_2"/>
    <property type="match status" value="1"/>
</dbReference>
<evidence type="ECO:0000256" key="4">
    <source>
        <dbReference type="ARBA" id="ARBA00022597"/>
    </source>
</evidence>
<feature type="domain" description="PTS EIIB type-2" evidence="7">
    <location>
        <begin position="10"/>
        <end position="102"/>
    </location>
</feature>
<comment type="function">
    <text evidence="1">The phosphoenolpyruvate-dependent sugar phosphotransferase system (sugar PTS), a major carbohydrate active transport system, catalyzes the phosphorylation of incoming sugar substrates concomitantly with their translocation across the cell membrane. The enzyme II CmtAB PTS system is involved in D-mannitol transport.</text>
</comment>
<dbReference type="PANTHER" id="PTHR30181">
    <property type="entry name" value="MANNITOL PERMEASE IIC COMPONENT"/>
    <property type="match status" value="1"/>
</dbReference>
<evidence type="ECO:0000259" key="7">
    <source>
        <dbReference type="PROSITE" id="PS51099"/>
    </source>
</evidence>
<dbReference type="GO" id="GO:0090563">
    <property type="term" value="F:protein-phosphocysteine-sugar phosphotransferase activity"/>
    <property type="evidence" value="ECO:0007669"/>
    <property type="project" value="TreeGrafter"/>
</dbReference>
<dbReference type="RefSeq" id="WP_106239467.1">
    <property type="nucleotide sequence ID" value="NZ_PVZC01000001.1"/>
</dbReference>
<evidence type="ECO:0000256" key="1">
    <source>
        <dbReference type="ARBA" id="ARBA00002434"/>
    </source>
</evidence>
<reference evidence="8 9" key="1">
    <citation type="submission" date="2018-03" db="EMBL/GenBank/DDBJ databases">
        <title>Genomic Encyclopedia of Archaeal and Bacterial Type Strains, Phase II (KMG-II): from individual species to whole genera.</title>
        <authorList>
            <person name="Goeker M."/>
        </authorList>
    </citation>
    <scope>NUCLEOTIDE SEQUENCE [LARGE SCALE GENOMIC DNA]</scope>
    <source>
        <strain evidence="8 9">DSM 45601</strain>
    </source>
</reference>
<dbReference type="Gene3D" id="3.40.50.2300">
    <property type="match status" value="1"/>
</dbReference>
<keyword evidence="3" id="KW-0597">Phosphoprotein</keyword>
<evidence type="ECO:0000256" key="3">
    <source>
        <dbReference type="ARBA" id="ARBA00022553"/>
    </source>
</evidence>
<dbReference type="GO" id="GO:0008982">
    <property type="term" value="F:protein-N(PI)-phosphohistidine-sugar phosphotransferase activity"/>
    <property type="evidence" value="ECO:0007669"/>
    <property type="project" value="InterPro"/>
</dbReference>
<dbReference type="InterPro" id="IPR013011">
    <property type="entry name" value="PTS_EIIB_2"/>
</dbReference>
<evidence type="ECO:0000313" key="8">
    <source>
        <dbReference type="EMBL" id="PRY02249.1"/>
    </source>
</evidence>
<organism evidence="8 9">
    <name type="scientific">Allonocardiopsis opalescens</name>
    <dbReference type="NCBI Taxonomy" id="1144618"/>
    <lineage>
        <taxon>Bacteria</taxon>
        <taxon>Bacillati</taxon>
        <taxon>Actinomycetota</taxon>
        <taxon>Actinomycetes</taxon>
        <taxon>Streptosporangiales</taxon>
        <taxon>Allonocardiopsis</taxon>
    </lineage>
</organism>
<sequence length="102" mass="10540">MTQISGSAVKKLIVACDAGMGSSVMLTSQLAKKLSGYGVEVSHTAVDRIPGDADLVLCQQSLVSRARRAAPGTVVLGFQMFLGDPVFTKVENAIKSGGTLAD</sequence>
<evidence type="ECO:0000256" key="2">
    <source>
        <dbReference type="ARBA" id="ARBA00022448"/>
    </source>
</evidence>
<keyword evidence="9" id="KW-1185">Reference proteome</keyword>
<dbReference type="Proteomes" id="UP000237846">
    <property type="component" value="Unassembled WGS sequence"/>
</dbReference>
<evidence type="ECO:0000256" key="6">
    <source>
        <dbReference type="ARBA" id="ARBA00022683"/>
    </source>
</evidence>
<dbReference type="AlphaFoldDB" id="A0A2T0QEA2"/>
<dbReference type="GO" id="GO:0005886">
    <property type="term" value="C:plasma membrane"/>
    <property type="evidence" value="ECO:0007669"/>
    <property type="project" value="TreeGrafter"/>
</dbReference>
<accession>A0A2T0QEA2</accession>
<keyword evidence="4" id="KW-0762">Sugar transport</keyword>
<evidence type="ECO:0000256" key="5">
    <source>
        <dbReference type="ARBA" id="ARBA00022679"/>
    </source>
</evidence>
<dbReference type="InterPro" id="IPR003501">
    <property type="entry name" value="PTS_EIIB_2/3"/>
</dbReference>
<keyword evidence="6" id="KW-0598">Phosphotransferase system</keyword>
<dbReference type="Pfam" id="PF02302">
    <property type="entry name" value="PTS_IIB"/>
    <property type="match status" value="1"/>
</dbReference>
<proteinExistence type="predicted"/>
<dbReference type="PANTHER" id="PTHR30181:SF2">
    <property type="entry name" value="PTS SYSTEM MANNITOL-SPECIFIC EIICBA COMPONENT"/>
    <property type="match status" value="1"/>
</dbReference>
<dbReference type="InterPro" id="IPR050893">
    <property type="entry name" value="Sugar_PTS"/>
</dbReference>
<dbReference type="EMBL" id="PVZC01000001">
    <property type="protein sequence ID" value="PRY02249.1"/>
    <property type="molecule type" value="Genomic_DNA"/>
</dbReference>
<dbReference type="InterPro" id="IPR036095">
    <property type="entry name" value="PTS_EIIB-like_sf"/>
</dbReference>